<evidence type="ECO:0000313" key="3">
    <source>
        <dbReference type="EMBL" id="MBY4797043.1"/>
    </source>
</evidence>
<evidence type="ECO:0000256" key="1">
    <source>
        <dbReference type="ARBA" id="ARBA00022490"/>
    </source>
</evidence>
<dbReference type="InterPro" id="IPR010119">
    <property type="entry name" value="Gluconeogen_factor"/>
</dbReference>
<dbReference type="Proteomes" id="UP000700908">
    <property type="component" value="Unassembled WGS sequence"/>
</dbReference>
<gene>
    <name evidence="3" type="ORF">K6V98_01525</name>
</gene>
<dbReference type="SUPFAM" id="SSF142338">
    <property type="entry name" value="CofD-like"/>
    <property type="match status" value="1"/>
</dbReference>
<reference evidence="3 4" key="1">
    <citation type="submission" date="2021-08" db="EMBL/GenBank/DDBJ databases">
        <title>Collinsella faecalis sp. nov. isolated from swine faeces.</title>
        <authorList>
            <person name="Oh B.S."/>
            <person name="Lee J.H."/>
        </authorList>
    </citation>
    <scope>NUCLEOTIDE SEQUENCE [LARGE SCALE GENOMIC DNA]</scope>
    <source>
        <strain evidence="3 4">AGMB00827</strain>
    </source>
</reference>
<dbReference type="CDD" id="cd07187">
    <property type="entry name" value="YvcK_like"/>
    <property type="match status" value="1"/>
</dbReference>
<accession>A0ABS7MI57</accession>
<dbReference type="Gene3D" id="3.40.50.10680">
    <property type="entry name" value="CofD-like domains"/>
    <property type="match status" value="1"/>
</dbReference>
<comment type="caution">
    <text evidence="3">The sequence shown here is derived from an EMBL/GenBank/DDBJ whole genome shotgun (WGS) entry which is preliminary data.</text>
</comment>
<proteinExistence type="predicted"/>
<dbReference type="PANTHER" id="PTHR30135:SF3">
    <property type="entry name" value="GLUCONEOGENESIS FACTOR-RELATED"/>
    <property type="match status" value="1"/>
</dbReference>
<dbReference type="Pfam" id="PF01933">
    <property type="entry name" value="CofD"/>
    <property type="match status" value="1"/>
</dbReference>
<feature type="region of interest" description="Disordered" evidence="2">
    <location>
        <begin position="172"/>
        <end position="211"/>
    </location>
</feature>
<name>A0ABS7MI57_9ACTN</name>
<dbReference type="InterPro" id="IPR002882">
    <property type="entry name" value="CofD"/>
</dbReference>
<organism evidence="3 4">
    <name type="scientific">Collinsella ureilytica</name>
    <dbReference type="NCBI Taxonomy" id="2869515"/>
    <lineage>
        <taxon>Bacteria</taxon>
        <taxon>Bacillati</taxon>
        <taxon>Actinomycetota</taxon>
        <taxon>Coriobacteriia</taxon>
        <taxon>Coriobacteriales</taxon>
        <taxon>Coriobacteriaceae</taxon>
        <taxon>Collinsella</taxon>
    </lineage>
</organism>
<evidence type="ECO:0000313" key="4">
    <source>
        <dbReference type="Proteomes" id="UP000700908"/>
    </source>
</evidence>
<protein>
    <submittedName>
        <fullName evidence="3">YvcK family protein</fullName>
    </submittedName>
</protein>
<dbReference type="EMBL" id="JAIMFO010000004">
    <property type="protein sequence ID" value="MBY4797043.1"/>
    <property type="molecule type" value="Genomic_DNA"/>
</dbReference>
<dbReference type="InterPro" id="IPR038136">
    <property type="entry name" value="CofD-like_dom_sf"/>
</dbReference>
<keyword evidence="4" id="KW-1185">Reference proteome</keyword>
<feature type="compositionally biased region" description="Low complexity" evidence="2">
    <location>
        <begin position="181"/>
        <end position="194"/>
    </location>
</feature>
<evidence type="ECO:0000256" key="2">
    <source>
        <dbReference type="SAM" id="MobiDB-lite"/>
    </source>
</evidence>
<sequence length="391" mass="41501">MDVATQNPAFRVVSLGGGTGQPALLRALRRTGYPLDIDAIVAMGDDGRSSGILREREGMLPPGDLRKCLTALAAEPEGSLARAFEHRFDYLNNHAMGNLMIAALVGEGDSFPAAIGCCAQLLGCVGNVLPSTLDPISLRGTTIAGEEVAGQAMLSYGSGRLDRIWLESAFKTTDQTPQEGTAAGSGSRAQQAATDPGSLAQQAVTDPGSRAKQVVADPSSLAQKAVAEPLAYEPAVRAILAADLIVMGPGSLFTSLLPNLLVPGIAEALAKTKARRLFICPKADVPGETEGMDAEAYIDALEQAGFLELLDTALFHRRDCKARPYFVMQDPRAERFLDVELTPAAEKRLSQRIPHIMVRDLADEHACTAHDTNELAAALREVMDTCPSAQR</sequence>
<dbReference type="PANTHER" id="PTHR30135">
    <property type="entry name" value="UNCHARACTERIZED PROTEIN YVCK-RELATED"/>
    <property type="match status" value="1"/>
</dbReference>
<keyword evidence="1" id="KW-0963">Cytoplasm</keyword>
<dbReference type="RefSeq" id="WP_222198754.1">
    <property type="nucleotide sequence ID" value="NZ_JAIMFO010000004.1"/>
</dbReference>